<dbReference type="InterPro" id="IPR027417">
    <property type="entry name" value="P-loop_NTPase"/>
</dbReference>
<keyword evidence="2" id="KW-0813">Transport</keyword>
<dbReference type="InterPro" id="IPR003593">
    <property type="entry name" value="AAA+_ATPase"/>
</dbReference>
<dbReference type="SMART" id="SM00382">
    <property type="entry name" value="AAA"/>
    <property type="match status" value="1"/>
</dbReference>
<keyword evidence="3" id="KW-0547">Nucleotide-binding</keyword>
<dbReference type="EMBL" id="DRYK01000089">
    <property type="protein sequence ID" value="HHP68549.1"/>
    <property type="molecule type" value="Genomic_DNA"/>
</dbReference>
<accession>A0A7J3Y1J0</accession>
<dbReference type="GO" id="GO:0016887">
    <property type="term" value="F:ATP hydrolysis activity"/>
    <property type="evidence" value="ECO:0007669"/>
    <property type="project" value="InterPro"/>
</dbReference>
<reference evidence="6" key="1">
    <citation type="journal article" date="2020" name="mSystems">
        <title>Genome- and Community-Level Interaction Insights into Carbon Utilization and Element Cycling Functions of Hydrothermarchaeota in Hydrothermal Sediment.</title>
        <authorList>
            <person name="Zhou Z."/>
            <person name="Liu Y."/>
            <person name="Xu W."/>
            <person name="Pan J."/>
            <person name="Luo Z.H."/>
            <person name="Li M."/>
        </authorList>
    </citation>
    <scope>NUCLEOTIDE SEQUENCE [LARGE SCALE GENOMIC DNA]</scope>
    <source>
        <strain evidence="6">SpSt-110</strain>
    </source>
</reference>
<dbReference type="InterPro" id="IPR003439">
    <property type="entry name" value="ABC_transporter-like_ATP-bd"/>
</dbReference>
<evidence type="ECO:0000313" key="6">
    <source>
        <dbReference type="EMBL" id="HHP68549.1"/>
    </source>
</evidence>
<dbReference type="PROSITE" id="PS50893">
    <property type="entry name" value="ABC_TRANSPORTER_2"/>
    <property type="match status" value="1"/>
</dbReference>
<dbReference type="PROSITE" id="PS00211">
    <property type="entry name" value="ABC_TRANSPORTER_1"/>
    <property type="match status" value="1"/>
</dbReference>
<feature type="domain" description="ABC transporter" evidence="5">
    <location>
        <begin position="4"/>
        <end position="235"/>
    </location>
</feature>
<comment type="similarity">
    <text evidence="1">Belongs to the ABC transporter superfamily.</text>
</comment>
<dbReference type="SUPFAM" id="SSF52540">
    <property type="entry name" value="P-loop containing nucleoside triphosphate hydrolases"/>
    <property type="match status" value="1"/>
</dbReference>
<protein>
    <submittedName>
        <fullName evidence="6">ABC transporter ATP-binding protein</fullName>
    </submittedName>
</protein>
<comment type="caution">
    <text evidence="6">The sequence shown here is derived from an EMBL/GenBank/DDBJ whole genome shotgun (WGS) entry which is preliminary data.</text>
</comment>
<gene>
    <name evidence="6" type="ORF">ENM60_07210</name>
</gene>
<dbReference type="PANTHER" id="PTHR42734">
    <property type="entry name" value="METAL TRANSPORT SYSTEM ATP-BINDING PROTEIN TM_0124-RELATED"/>
    <property type="match status" value="1"/>
</dbReference>
<evidence type="ECO:0000256" key="4">
    <source>
        <dbReference type="ARBA" id="ARBA00022840"/>
    </source>
</evidence>
<dbReference type="Gene3D" id="3.40.50.300">
    <property type="entry name" value="P-loop containing nucleotide triphosphate hydrolases"/>
    <property type="match status" value="1"/>
</dbReference>
<keyword evidence="4 6" id="KW-0067">ATP-binding</keyword>
<dbReference type="InterPro" id="IPR050153">
    <property type="entry name" value="Metal_Ion_Import_ABC"/>
</dbReference>
<proteinExistence type="inferred from homology"/>
<sequence>MIVLGIRDLNVIYGPNPGVTVKRLTLTSDRVNCVVGPNGAGKSSLLKAIAGVVTYRGEVSIRINDIEVGKNEFHRYVSYVSDIQPSSIKVSVREALLYARYPCSTGFFYSDRDFKYVEEISKLLGISHLMEKSLNELSSGELQRVLIAIGIAKNPAVLLLDEPDVHLDVYNKTRLIKVIRGLAGKKLVVLSTHDPSVASMVCDRLILLNNGTVQGDLGIEDLNQALGLFEEVFKTRLALVEVEGRRTLVPVYSIST</sequence>
<dbReference type="GO" id="GO:0005524">
    <property type="term" value="F:ATP binding"/>
    <property type="evidence" value="ECO:0007669"/>
    <property type="project" value="UniProtKB-KW"/>
</dbReference>
<name>A0A7J3Y1J0_9CREN</name>
<dbReference type="AlphaFoldDB" id="A0A7J3Y1J0"/>
<evidence type="ECO:0000259" key="5">
    <source>
        <dbReference type="PROSITE" id="PS50893"/>
    </source>
</evidence>
<dbReference type="Pfam" id="PF00005">
    <property type="entry name" value="ABC_tran"/>
    <property type="match status" value="1"/>
</dbReference>
<organism evidence="6">
    <name type="scientific">Thermogladius calderae</name>
    <dbReference type="NCBI Taxonomy" id="1200300"/>
    <lineage>
        <taxon>Archaea</taxon>
        <taxon>Thermoproteota</taxon>
        <taxon>Thermoprotei</taxon>
        <taxon>Desulfurococcales</taxon>
        <taxon>Desulfurococcaceae</taxon>
        <taxon>Thermogladius</taxon>
    </lineage>
</organism>
<dbReference type="PANTHER" id="PTHR42734:SF6">
    <property type="entry name" value="MOLYBDATE IMPORT ATP-BINDING PROTEIN MOLC"/>
    <property type="match status" value="1"/>
</dbReference>
<evidence type="ECO:0000256" key="2">
    <source>
        <dbReference type="ARBA" id="ARBA00022448"/>
    </source>
</evidence>
<evidence type="ECO:0000256" key="3">
    <source>
        <dbReference type="ARBA" id="ARBA00022741"/>
    </source>
</evidence>
<dbReference type="InterPro" id="IPR017871">
    <property type="entry name" value="ABC_transporter-like_CS"/>
</dbReference>
<evidence type="ECO:0000256" key="1">
    <source>
        <dbReference type="ARBA" id="ARBA00005417"/>
    </source>
</evidence>